<keyword evidence="3 5" id="KW-0378">Hydrolase</keyword>
<evidence type="ECO:0000313" key="6">
    <source>
        <dbReference type="Proteomes" id="UP000070457"/>
    </source>
</evidence>
<evidence type="ECO:0000313" key="5">
    <source>
        <dbReference type="EMBL" id="KXK25980.1"/>
    </source>
</evidence>
<evidence type="ECO:0000256" key="1">
    <source>
        <dbReference type="ARBA" id="ARBA00001946"/>
    </source>
</evidence>
<dbReference type="SFLD" id="SFLDS00003">
    <property type="entry name" value="Haloacid_Dehalogenase"/>
    <property type="match status" value="1"/>
</dbReference>
<dbReference type="InterPro" id="IPR051400">
    <property type="entry name" value="HAD-like_hydrolase"/>
</dbReference>
<dbReference type="GO" id="GO:0046872">
    <property type="term" value="F:metal ion binding"/>
    <property type="evidence" value="ECO:0007669"/>
    <property type="project" value="UniProtKB-KW"/>
</dbReference>
<accession>A0A136LWE2</accession>
<dbReference type="SUPFAM" id="SSF56784">
    <property type="entry name" value="HAD-like"/>
    <property type="match status" value="1"/>
</dbReference>
<keyword evidence="2" id="KW-0479">Metal-binding</keyword>
<dbReference type="InterPro" id="IPR036412">
    <property type="entry name" value="HAD-like_sf"/>
</dbReference>
<organism evidence="5 6">
    <name type="scientific">candidate division WS6 bacterium OLB20</name>
    <dbReference type="NCBI Taxonomy" id="1617426"/>
    <lineage>
        <taxon>Bacteria</taxon>
        <taxon>Candidatus Dojkabacteria</taxon>
    </lineage>
</organism>
<keyword evidence="4" id="KW-0460">Magnesium</keyword>
<dbReference type="AlphaFoldDB" id="A0A136LWE2"/>
<dbReference type="EMBL" id="JYNZ01000005">
    <property type="protein sequence ID" value="KXK25980.1"/>
    <property type="molecule type" value="Genomic_DNA"/>
</dbReference>
<dbReference type="GO" id="GO:0044281">
    <property type="term" value="P:small molecule metabolic process"/>
    <property type="evidence" value="ECO:0007669"/>
    <property type="project" value="UniProtKB-ARBA"/>
</dbReference>
<dbReference type="InterPro" id="IPR006439">
    <property type="entry name" value="HAD-SF_hydro_IA"/>
</dbReference>
<dbReference type="SFLD" id="SFLDG01129">
    <property type="entry name" value="C1.5:_HAD__Beta-PGM__Phosphata"/>
    <property type="match status" value="1"/>
</dbReference>
<dbReference type="Pfam" id="PF13419">
    <property type="entry name" value="HAD_2"/>
    <property type="match status" value="1"/>
</dbReference>
<dbReference type="STRING" id="1617426.TR69_WS6001001269"/>
<dbReference type="PANTHER" id="PTHR46470:SF2">
    <property type="entry name" value="GLYCERALDEHYDE 3-PHOSPHATE PHOSPHATASE"/>
    <property type="match status" value="1"/>
</dbReference>
<evidence type="ECO:0000256" key="3">
    <source>
        <dbReference type="ARBA" id="ARBA00022801"/>
    </source>
</evidence>
<dbReference type="Proteomes" id="UP000070457">
    <property type="component" value="Unassembled WGS sequence"/>
</dbReference>
<comment type="caution">
    <text evidence="5">The sequence shown here is derived from an EMBL/GenBank/DDBJ whole genome shotgun (WGS) entry which is preliminary data.</text>
</comment>
<name>A0A136LWE2_9BACT</name>
<evidence type="ECO:0000256" key="2">
    <source>
        <dbReference type="ARBA" id="ARBA00022723"/>
    </source>
</evidence>
<protein>
    <submittedName>
        <fullName evidence="5">Pyrimidine 5'-nucleotidase YjjG</fullName>
        <ecNumber evidence="5">3.1.3.5</ecNumber>
    </submittedName>
</protein>
<dbReference type="InterPro" id="IPR023214">
    <property type="entry name" value="HAD_sf"/>
</dbReference>
<gene>
    <name evidence="5" type="primary">yjjG</name>
    <name evidence="5" type="ORF">TR69_WS6001001269</name>
</gene>
<dbReference type="InterPro" id="IPR041492">
    <property type="entry name" value="HAD_2"/>
</dbReference>
<evidence type="ECO:0000256" key="4">
    <source>
        <dbReference type="ARBA" id="ARBA00022842"/>
    </source>
</evidence>
<dbReference type="Gene3D" id="1.10.150.520">
    <property type="match status" value="1"/>
</dbReference>
<dbReference type="Gene3D" id="3.40.50.1000">
    <property type="entry name" value="HAD superfamily/HAD-like"/>
    <property type="match status" value="1"/>
</dbReference>
<proteinExistence type="predicted"/>
<dbReference type="GO" id="GO:0008253">
    <property type="term" value="F:5'-nucleotidase activity"/>
    <property type="evidence" value="ECO:0007669"/>
    <property type="project" value="UniProtKB-EC"/>
</dbReference>
<sequence length="225" mass="26043">MIRNILFDLDETLYNDQDVKAQADVDVLSYFSDNIDGISLTEHYQLYKDSDKELVFDWFINFLSNFTNKDSEIKEHAENAESIYWKSLSNIKLYPDALVFLNAVSGKFELGILSDGSRNKQLKKLDFLGLESFFNSENLVFSEDVGEKKPSKLMFDKIIEKMNLNPAETLYIGDRVDRDIVGGNQAGFVTVLLRRNRSFNVSIINEEEKPTYEITNFFDLLRIIE</sequence>
<dbReference type="EC" id="3.1.3.5" evidence="5"/>
<reference evidence="5 6" key="1">
    <citation type="submission" date="2015-02" db="EMBL/GenBank/DDBJ databases">
        <title>Improved understanding of the partial-nitritation anammox process through 23 genomes representing the majority of the microbial community.</title>
        <authorList>
            <person name="Speth D.R."/>
            <person name="In T Zandt M."/>
            <person name="Guerrero Cruz S."/>
            <person name="Jetten M.S."/>
            <person name="Dutilh B.E."/>
        </authorList>
    </citation>
    <scope>NUCLEOTIDE SEQUENCE [LARGE SCALE GENOMIC DNA]</scope>
    <source>
        <strain evidence="5">OLB20</strain>
    </source>
</reference>
<dbReference type="PRINTS" id="PR00413">
    <property type="entry name" value="HADHALOGNASE"/>
</dbReference>
<comment type="cofactor">
    <cofactor evidence="1">
        <name>Mg(2+)</name>
        <dbReference type="ChEBI" id="CHEBI:18420"/>
    </cofactor>
</comment>
<dbReference type="PANTHER" id="PTHR46470">
    <property type="entry name" value="N-ACYLNEURAMINATE-9-PHOSPHATASE"/>
    <property type="match status" value="1"/>
</dbReference>
<dbReference type="NCBIfam" id="TIGR01549">
    <property type="entry name" value="HAD-SF-IA-v1"/>
    <property type="match status" value="1"/>
</dbReference>